<organism evidence="10 11">
    <name type="scientific">Symmachiella dynata</name>
    <dbReference type="NCBI Taxonomy" id="2527995"/>
    <lineage>
        <taxon>Bacteria</taxon>
        <taxon>Pseudomonadati</taxon>
        <taxon>Planctomycetota</taxon>
        <taxon>Planctomycetia</taxon>
        <taxon>Planctomycetales</taxon>
        <taxon>Planctomycetaceae</taxon>
        <taxon>Symmachiella</taxon>
    </lineage>
</organism>
<dbReference type="EMBL" id="CP036276">
    <property type="protein sequence ID" value="QDU42995.1"/>
    <property type="molecule type" value="Genomic_DNA"/>
</dbReference>
<sequence length="553" mass="60116">MSPLPQHVLLIEDDAADHQLVGRCLRKGSRSTQLHWEQSLAGGLSHLDANKFDVVLTDLSLPDSHGLTTVERIRACDHDVPIIVLTTLDDPDVAIRALQLGAQDYLPKEMIDPSLLERSIMYAIERRSMQRAVEVSTTALYEAMEQLKQTQIVVEEANRLKSEFLANMSHEIRTPITAILGFAGILQDQIDETDSIEIVEIIQRNGEHLLSLINGILDLSKIEAGQCHSECLRFSPLDIILDVGRMMKVRSAAKGLSLSLDFVTEMPETIESDPTQLRQILINLVENAIKFTSAGCVRIESSLVRNAKNAFLQLDVIDAGIGMTPEQTAQIFKPFKQADSSTSRQYGGTGLGLTICKKLAEGLGGDVTVSSELGVGSTFRATIAIGAIDHVSIVEPQPADKMPSENRVAATISPEVASLDCRLLLAEDGLDNQRLISYILQKAGADVTVVDNGQLACDQILQQIQNGTPFDVVLMDMQMPVLDGYAAARQLRQAGLDVPVIALTANAMMGDREKCLDAGCDDYLSKPINRAALLNLVSCYSGEESIVCSGQAD</sequence>
<dbReference type="CDD" id="cd16922">
    <property type="entry name" value="HATPase_EvgS-ArcB-TorS-like"/>
    <property type="match status" value="1"/>
</dbReference>
<evidence type="ECO:0000256" key="7">
    <source>
        <dbReference type="PROSITE-ProRule" id="PRU00169"/>
    </source>
</evidence>
<dbReference type="PROSITE" id="PS50109">
    <property type="entry name" value="HIS_KIN"/>
    <property type="match status" value="1"/>
</dbReference>
<dbReference type="KEGG" id="sdyn:Mal52_14660"/>
<gene>
    <name evidence="10" type="primary">luxQ_1</name>
    <name evidence="10" type="ORF">Mal52_14660</name>
</gene>
<dbReference type="InterPro" id="IPR036097">
    <property type="entry name" value="HisK_dim/P_sf"/>
</dbReference>
<evidence type="ECO:0000313" key="11">
    <source>
        <dbReference type="Proteomes" id="UP000319383"/>
    </source>
</evidence>
<accession>A0A517ZKL1</accession>
<evidence type="ECO:0000313" key="10">
    <source>
        <dbReference type="EMBL" id="QDU42995.1"/>
    </source>
</evidence>
<evidence type="ECO:0000256" key="1">
    <source>
        <dbReference type="ARBA" id="ARBA00000085"/>
    </source>
</evidence>
<keyword evidence="11" id="KW-1185">Reference proteome</keyword>
<feature type="domain" description="Response regulatory" evidence="9">
    <location>
        <begin position="7"/>
        <end position="123"/>
    </location>
</feature>
<keyword evidence="6" id="KW-0902">Two-component regulatory system</keyword>
<dbReference type="SUPFAM" id="SSF55874">
    <property type="entry name" value="ATPase domain of HSP90 chaperone/DNA topoisomerase II/histidine kinase"/>
    <property type="match status" value="1"/>
</dbReference>
<comment type="catalytic activity">
    <reaction evidence="1">
        <text>ATP + protein L-histidine = ADP + protein N-phospho-L-histidine.</text>
        <dbReference type="EC" id="2.7.13.3"/>
    </reaction>
</comment>
<dbReference type="InterPro" id="IPR036890">
    <property type="entry name" value="HATPase_C_sf"/>
</dbReference>
<dbReference type="Gene3D" id="3.30.565.10">
    <property type="entry name" value="Histidine kinase-like ATPase, C-terminal domain"/>
    <property type="match status" value="1"/>
</dbReference>
<keyword evidence="4 10" id="KW-0808">Transferase</keyword>
<dbReference type="Pfam" id="PF00072">
    <property type="entry name" value="Response_reg"/>
    <property type="match status" value="2"/>
</dbReference>
<dbReference type="RefSeq" id="WP_145374980.1">
    <property type="nucleotide sequence ID" value="NZ_CP036276.1"/>
</dbReference>
<dbReference type="InterPro" id="IPR004358">
    <property type="entry name" value="Sig_transdc_His_kin-like_C"/>
</dbReference>
<name>A0A517ZKL1_9PLAN</name>
<dbReference type="Pfam" id="PF00512">
    <property type="entry name" value="HisKA"/>
    <property type="match status" value="1"/>
</dbReference>
<dbReference type="Gene3D" id="1.10.287.130">
    <property type="match status" value="1"/>
</dbReference>
<dbReference type="FunFam" id="3.30.565.10:FF:000010">
    <property type="entry name" value="Sensor histidine kinase RcsC"/>
    <property type="match status" value="1"/>
</dbReference>
<evidence type="ECO:0000256" key="6">
    <source>
        <dbReference type="ARBA" id="ARBA00023012"/>
    </source>
</evidence>
<feature type="modified residue" description="4-aspartylphosphate" evidence="7">
    <location>
        <position position="476"/>
    </location>
</feature>
<dbReference type="SMART" id="SM00448">
    <property type="entry name" value="REC"/>
    <property type="match status" value="2"/>
</dbReference>
<keyword evidence="3 7" id="KW-0597">Phosphoprotein</keyword>
<proteinExistence type="predicted"/>
<keyword evidence="5 10" id="KW-0418">Kinase</keyword>
<evidence type="ECO:0000256" key="3">
    <source>
        <dbReference type="ARBA" id="ARBA00022553"/>
    </source>
</evidence>
<dbReference type="PROSITE" id="PS50110">
    <property type="entry name" value="RESPONSE_REGULATORY"/>
    <property type="match status" value="2"/>
</dbReference>
<dbReference type="CDD" id="cd17546">
    <property type="entry name" value="REC_hyHK_CKI1_RcsC-like"/>
    <property type="match status" value="1"/>
</dbReference>
<dbReference type="InterPro" id="IPR001789">
    <property type="entry name" value="Sig_transdc_resp-reg_receiver"/>
</dbReference>
<feature type="modified residue" description="4-aspartylphosphate" evidence="7">
    <location>
        <position position="58"/>
    </location>
</feature>
<evidence type="ECO:0000256" key="2">
    <source>
        <dbReference type="ARBA" id="ARBA00012438"/>
    </source>
</evidence>
<protein>
    <recommendedName>
        <fullName evidence="2">histidine kinase</fullName>
        <ecNumber evidence="2">2.7.13.3</ecNumber>
    </recommendedName>
</protein>
<dbReference type="PRINTS" id="PR00344">
    <property type="entry name" value="BCTRLSENSOR"/>
</dbReference>
<feature type="domain" description="Histidine kinase" evidence="8">
    <location>
        <begin position="167"/>
        <end position="387"/>
    </location>
</feature>
<evidence type="ECO:0000259" key="8">
    <source>
        <dbReference type="PROSITE" id="PS50109"/>
    </source>
</evidence>
<dbReference type="SMART" id="SM00388">
    <property type="entry name" value="HisKA"/>
    <property type="match status" value="1"/>
</dbReference>
<dbReference type="InterPro" id="IPR005467">
    <property type="entry name" value="His_kinase_dom"/>
</dbReference>
<dbReference type="GO" id="GO:0000155">
    <property type="term" value="F:phosphorelay sensor kinase activity"/>
    <property type="evidence" value="ECO:0007669"/>
    <property type="project" value="InterPro"/>
</dbReference>
<evidence type="ECO:0000256" key="4">
    <source>
        <dbReference type="ARBA" id="ARBA00022679"/>
    </source>
</evidence>
<dbReference type="InterPro" id="IPR003661">
    <property type="entry name" value="HisK_dim/P_dom"/>
</dbReference>
<feature type="domain" description="Response regulatory" evidence="9">
    <location>
        <begin position="422"/>
        <end position="541"/>
    </location>
</feature>
<dbReference type="CDD" id="cd00156">
    <property type="entry name" value="REC"/>
    <property type="match status" value="1"/>
</dbReference>
<evidence type="ECO:0000256" key="5">
    <source>
        <dbReference type="ARBA" id="ARBA00022777"/>
    </source>
</evidence>
<dbReference type="CDD" id="cd00082">
    <property type="entry name" value="HisKA"/>
    <property type="match status" value="1"/>
</dbReference>
<evidence type="ECO:0000259" key="9">
    <source>
        <dbReference type="PROSITE" id="PS50110"/>
    </source>
</evidence>
<dbReference type="PANTHER" id="PTHR45339">
    <property type="entry name" value="HYBRID SIGNAL TRANSDUCTION HISTIDINE KINASE J"/>
    <property type="match status" value="1"/>
</dbReference>
<dbReference type="SUPFAM" id="SSF47384">
    <property type="entry name" value="Homodimeric domain of signal transducing histidine kinase"/>
    <property type="match status" value="1"/>
</dbReference>
<dbReference type="InterPro" id="IPR011006">
    <property type="entry name" value="CheY-like_superfamily"/>
</dbReference>
<dbReference type="AlphaFoldDB" id="A0A517ZKL1"/>
<dbReference type="FunFam" id="1.10.287.130:FF:000001">
    <property type="entry name" value="Two-component sensor histidine kinase"/>
    <property type="match status" value="1"/>
</dbReference>
<dbReference type="InterPro" id="IPR003594">
    <property type="entry name" value="HATPase_dom"/>
</dbReference>
<dbReference type="PANTHER" id="PTHR45339:SF1">
    <property type="entry name" value="HYBRID SIGNAL TRANSDUCTION HISTIDINE KINASE J"/>
    <property type="match status" value="1"/>
</dbReference>
<dbReference type="Gene3D" id="3.40.50.2300">
    <property type="match status" value="2"/>
</dbReference>
<dbReference type="SUPFAM" id="SSF52172">
    <property type="entry name" value="CheY-like"/>
    <property type="match status" value="2"/>
</dbReference>
<dbReference type="Proteomes" id="UP000319383">
    <property type="component" value="Chromosome"/>
</dbReference>
<reference evidence="10 11" key="1">
    <citation type="submission" date="2019-02" db="EMBL/GenBank/DDBJ databases">
        <title>Deep-cultivation of Planctomycetes and their phenomic and genomic characterization uncovers novel biology.</title>
        <authorList>
            <person name="Wiegand S."/>
            <person name="Jogler M."/>
            <person name="Boedeker C."/>
            <person name="Pinto D."/>
            <person name="Vollmers J."/>
            <person name="Rivas-Marin E."/>
            <person name="Kohn T."/>
            <person name="Peeters S.H."/>
            <person name="Heuer A."/>
            <person name="Rast P."/>
            <person name="Oberbeckmann S."/>
            <person name="Bunk B."/>
            <person name="Jeske O."/>
            <person name="Meyerdierks A."/>
            <person name="Storesund J.E."/>
            <person name="Kallscheuer N."/>
            <person name="Luecker S."/>
            <person name="Lage O.M."/>
            <person name="Pohl T."/>
            <person name="Merkel B.J."/>
            <person name="Hornburger P."/>
            <person name="Mueller R.-W."/>
            <person name="Bruemmer F."/>
            <person name="Labrenz M."/>
            <person name="Spormann A.M."/>
            <person name="Op den Camp H."/>
            <person name="Overmann J."/>
            <person name="Amann R."/>
            <person name="Jetten M.S.M."/>
            <person name="Mascher T."/>
            <person name="Medema M.H."/>
            <person name="Devos D.P."/>
            <person name="Kaster A.-K."/>
            <person name="Ovreas L."/>
            <person name="Rohde M."/>
            <person name="Galperin M.Y."/>
            <person name="Jogler C."/>
        </authorList>
    </citation>
    <scope>NUCLEOTIDE SEQUENCE [LARGE SCALE GENOMIC DNA]</scope>
    <source>
        <strain evidence="10 11">Mal52</strain>
    </source>
</reference>
<dbReference type="EC" id="2.7.13.3" evidence="2"/>
<dbReference type="Pfam" id="PF02518">
    <property type="entry name" value="HATPase_c"/>
    <property type="match status" value="1"/>
</dbReference>
<dbReference type="SMART" id="SM00387">
    <property type="entry name" value="HATPase_c"/>
    <property type="match status" value="1"/>
</dbReference>